<comment type="caution">
    <text evidence="2">The sequence shown here is derived from an EMBL/GenBank/DDBJ whole genome shotgun (WGS) entry which is preliminary data.</text>
</comment>
<dbReference type="AlphaFoldDB" id="A0A2D0JSN5"/>
<feature type="domain" description="DUF7823" evidence="1">
    <location>
        <begin position="58"/>
        <end position="179"/>
    </location>
</feature>
<accession>A0A2D0JSN5</accession>
<evidence type="ECO:0000313" key="3">
    <source>
        <dbReference type="Proteomes" id="UP000221980"/>
    </source>
</evidence>
<protein>
    <recommendedName>
        <fullName evidence="1">DUF7823 domain-containing protein</fullName>
    </recommendedName>
</protein>
<dbReference type="EMBL" id="NITZ01000005">
    <property type="protein sequence ID" value="PHM49383.1"/>
    <property type="molecule type" value="Genomic_DNA"/>
</dbReference>
<sequence length="183" mass="20707">MSEFNKAEIVAADTENMLVVDIILGMSRVGLPDSDMPPVIRWGYQSEAGASENWPSYGSLIVIENSTPIDIGKTEAFFWTEIPKLNGVDCFIQWNVSSYANKESYQRMQDLFKNKVLYIKVDDVTYNFGKYSNIIVGGNIPPSYTIGYNYFSQTTPDAEKLGAILKQKGVTKRFYINWHDSSK</sequence>
<name>A0A2D0JSN5_9GAMM</name>
<organism evidence="2 3">
    <name type="scientific">Xenorhabdus miraniensis</name>
    <dbReference type="NCBI Taxonomy" id="351674"/>
    <lineage>
        <taxon>Bacteria</taxon>
        <taxon>Pseudomonadati</taxon>
        <taxon>Pseudomonadota</taxon>
        <taxon>Gammaproteobacteria</taxon>
        <taxon>Enterobacterales</taxon>
        <taxon>Morganellaceae</taxon>
        <taxon>Xenorhabdus</taxon>
    </lineage>
</organism>
<proteinExistence type="predicted"/>
<dbReference type="Pfam" id="PF25136">
    <property type="entry name" value="DUF7823"/>
    <property type="match status" value="1"/>
</dbReference>
<dbReference type="InterPro" id="IPR056725">
    <property type="entry name" value="DUF7823"/>
</dbReference>
<dbReference type="Proteomes" id="UP000221980">
    <property type="component" value="Unassembled WGS sequence"/>
</dbReference>
<reference evidence="2 3" key="1">
    <citation type="journal article" date="2017" name="Nat. Microbiol.">
        <title>Natural product diversity associated with the nematode symbionts Photorhabdus and Xenorhabdus.</title>
        <authorList>
            <person name="Tobias N.J."/>
            <person name="Wolff H."/>
            <person name="Djahanschiri B."/>
            <person name="Grundmann F."/>
            <person name="Kronenwerth M."/>
            <person name="Shi Y.M."/>
            <person name="Simonyi S."/>
            <person name="Grun P."/>
            <person name="Shapiro-Ilan D."/>
            <person name="Pidot S.J."/>
            <person name="Stinear T.P."/>
            <person name="Ebersberger I."/>
            <person name="Bode H.B."/>
        </authorList>
    </citation>
    <scope>NUCLEOTIDE SEQUENCE [LARGE SCALE GENOMIC DNA]</scope>
    <source>
        <strain evidence="2 3">DSM 17902</strain>
    </source>
</reference>
<dbReference type="RefSeq" id="WP_099113601.1">
    <property type="nucleotide sequence ID" value="NZ_CAWNQI010000084.1"/>
</dbReference>
<gene>
    <name evidence="2" type="ORF">Xmir_01303</name>
</gene>
<dbReference type="OrthoDB" id="6443358at2"/>
<evidence type="ECO:0000259" key="1">
    <source>
        <dbReference type="Pfam" id="PF25136"/>
    </source>
</evidence>
<evidence type="ECO:0000313" key="2">
    <source>
        <dbReference type="EMBL" id="PHM49383.1"/>
    </source>
</evidence>
<keyword evidence="3" id="KW-1185">Reference proteome</keyword>